<dbReference type="Pfam" id="PF03544">
    <property type="entry name" value="TonB_C"/>
    <property type="match status" value="1"/>
</dbReference>
<dbReference type="GO" id="GO:0005886">
    <property type="term" value="C:plasma membrane"/>
    <property type="evidence" value="ECO:0007669"/>
    <property type="project" value="UniProtKB-SubCell"/>
</dbReference>
<evidence type="ECO:0000256" key="7">
    <source>
        <dbReference type="ARBA" id="ARBA00022927"/>
    </source>
</evidence>
<evidence type="ECO:0000256" key="3">
    <source>
        <dbReference type="ARBA" id="ARBA00022448"/>
    </source>
</evidence>
<dbReference type="PRINTS" id="PR01374">
    <property type="entry name" value="TONBPROTEIN"/>
</dbReference>
<dbReference type="PROSITE" id="PS52015">
    <property type="entry name" value="TONB_CTD"/>
    <property type="match status" value="1"/>
</dbReference>
<keyword evidence="4" id="KW-1003">Cell membrane</keyword>
<reference evidence="13" key="1">
    <citation type="submission" date="2018-05" db="EMBL/GenBank/DDBJ databases">
        <authorList>
            <person name="Lanie J.A."/>
            <person name="Ng W.-L."/>
            <person name="Kazmierczak K.M."/>
            <person name="Andrzejewski T.M."/>
            <person name="Davidsen T.M."/>
            <person name="Wayne K.J."/>
            <person name="Tettelin H."/>
            <person name="Glass J.I."/>
            <person name="Rusch D."/>
            <person name="Podicherti R."/>
            <person name="Tsui H.-C.T."/>
            <person name="Winkler M.E."/>
        </authorList>
    </citation>
    <scope>NUCLEOTIDE SEQUENCE</scope>
</reference>
<keyword evidence="9 11" id="KW-0472">Membrane</keyword>
<dbReference type="AlphaFoldDB" id="A0A381PUR3"/>
<evidence type="ECO:0000256" key="11">
    <source>
        <dbReference type="SAM" id="Phobius"/>
    </source>
</evidence>
<proteinExistence type="inferred from homology"/>
<evidence type="ECO:0000256" key="10">
    <source>
        <dbReference type="SAM" id="MobiDB-lite"/>
    </source>
</evidence>
<dbReference type="GO" id="GO:0015031">
    <property type="term" value="P:protein transport"/>
    <property type="evidence" value="ECO:0007669"/>
    <property type="project" value="UniProtKB-KW"/>
</dbReference>
<dbReference type="SUPFAM" id="SSF74653">
    <property type="entry name" value="TolA/TonB C-terminal domain"/>
    <property type="match status" value="1"/>
</dbReference>
<dbReference type="GO" id="GO:0030288">
    <property type="term" value="C:outer membrane-bounded periplasmic space"/>
    <property type="evidence" value="ECO:0007669"/>
    <property type="project" value="InterPro"/>
</dbReference>
<organism evidence="13">
    <name type="scientific">marine metagenome</name>
    <dbReference type="NCBI Taxonomy" id="408172"/>
    <lineage>
        <taxon>unclassified sequences</taxon>
        <taxon>metagenomes</taxon>
        <taxon>ecological metagenomes</taxon>
    </lineage>
</organism>
<feature type="compositionally biased region" description="Basic and acidic residues" evidence="10">
    <location>
        <begin position="72"/>
        <end position="82"/>
    </location>
</feature>
<evidence type="ECO:0000256" key="4">
    <source>
        <dbReference type="ARBA" id="ARBA00022475"/>
    </source>
</evidence>
<name>A0A381PUR3_9ZZZZ</name>
<evidence type="ECO:0000256" key="1">
    <source>
        <dbReference type="ARBA" id="ARBA00004383"/>
    </source>
</evidence>
<evidence type="ECO:0000259" key="12">
    <source>
        <dbReference type="PROSITE" id="PS52015"/>
    </source>
</evidence>
<keyword evidence="7" id="KW-0653">Protein transport</keyword>
<keyword evidence="3" id="KW-0813">Transport</keyword>
<feature type="domain" description="TonB C-terminal" evidence="12">
    <location>
        <begin position="124"/>
        <end position="215"/>
    </location>
</feature>
<comment type="subcellular location">
    <subcellularLocation>
        <location evidence="1">Cell inner membrane</location>
        <topology evidence="1">Single-pass membrane protein</topology>
        <orientation evidence="1">Periplasmic side</orientation>
    </subcellularLocation>
</comment>
<dbReference type="PANTHER" id="PTHR33446:SF14">
    <property type="entry name" value="PROTEIN TONB"/>
    <property type="match status" value="1"/>
</dbReference>
<evidence type="ECO:0000256" key="9">
    <source>
        <dbReference type="ARBA" id="ARBA00023136"/>
    </source>
</evidence>
<protein>
    <recommendedName>
        <fullName evidence="12">TonB C-terminal domain-containing protein</fullName>
    </recommendedName>
</protein>
<keyword evidence="5" id="KW-0997">Cell inner membrane</keyword>
<evidence type="ECO:0000256" key="2">
    <source>
        <dbReference type="ARBA" id="ARBA00006555"/>
    </source>
</evidence>
<dbReference type="InterPro" id="IPR037682">
    <property type="entry name" value="TonB_C"/>
</dbReference>
<keyword evidence="8 11" id="KW-1133">Transmembrane helix</keyword>
<dbReference type="Gene3D" id="3.30.1150.10">
    <property type="match status" value="1"/>
</dbReference>
<dbReference type="PANTHER" id="PTHR33446">
    <property type="entry name" value="PROTEIN TONB-RELATED"/>
    <property type="match status" value="1"/>
</dbReference>
<evidence type="ECO:0000256" key="6">
    <source>
        <dbReference type="ARBA" id="ARBA00022692"/>
    </source>
</evidence>
<evidence type="ECO:0000256" key="8">
    <source>
        <dbReference type="ARBA" id="ARBA00022989"/>
    </source>
</evidence>
<evidence type="ECO:0000256" key="5">
    <source>
        <dbReference type="ARBA" id="ARBA00022519"/>
    </source>
</evidence>
<dbReference type="InterPro" id="IPR006260">
    <property type="entry name" value="TonB/TolA_C"/>
</dbReference>
<accession>A0A381PUR3</accession>
<feature type="transmembrane region" description="Helical" evidence="11">
    <location>
        <begin position="21"/>
        <end position="43"/>
    </location>
</feature>
<dbReference type="InterPro" id="IPR051045">
    <property type="entry name" value="TonB-dependent_transducer"/>
</dbReference>
<dbReference type="GO" id="GO:0031992">
    <property type="term" value="F:energy transducer activity"/>
    <property type="evidence" value="ECO:0007669"/>
    <property type="project" value="InterPro"/>
</dbReference>
<feature type="region of interest" description="Disordered" evidence="10">
    <location>
        <begin position="72"/>
        <end position="96"/>
    </location>
</feature>
<dbReference type="GO" id="GO:0055085">
    <property type="term" value="P:transmembrane transport"/>
    <property type="evidence" value="ECO:0007669"/>
    <property type="project" value="InterPro"/>
</dbReference>
<evidence type="ECO:0000313" key="13">
    <source>
        <dbReference type="EMBL" id="SUZ69699.1"/>
    </source>
</evidence>
<sequence>MSEAAEQIKSNLGIEDPIKRLVLAAIVAVFTTFSILWLMQVLIATGKGAITSKYEGRFVDFVRIKKDEDLDLKTAKPKKPPEPEEPPPDTPQQLDDIDTSAETVNIGAVDTNVGVGAGIGGFNAGEGEYLPIVKVAPIYPNRALSRGIEGWCIVEYTVTRSGTTANGKVVECTSSLFASASLKASAKFKYKPRVINGTPIDVPGVQHKITFELEQ</sequence>
<comment type="similarity">
    <text evidence="2">Belongs to the TonB family.</text>
</comment>
<keyword evidence="6 11" id="KW-0812">Transmembrane</keyword>
<dbReference type="InterPro" id="IPR003538">
    <property type="entry name" value="TonB"/>
</dbReference>
<gene>
    <name evidence="13" type="ORF">METZ01_LOCUS22553</name>
</gene>
<dbReference type="GO" id="GO:0015891">
    <property type="term" value="P:siderophore transport"/>
    <property type="evidence" value="ECO:0007669"/>
    <property type="project" value="InterPro"/>
</dbReference>
<dbReference type="EMBL" id="UINC01001070">
    <property type="protein sequence ID" value="SUZ69699.1"/>
    <property type="molecule type" value="Genomic_DNA"/>
</dbReference>
<dbReference type="NCBIfam" id="TIGR01352">
    <property type="entry name" value="tonB_Cterm"/>
    <property type="match status" value="1"/>
</dbReference>